<protein>
    <submittedName>
        <fullName evidence="3">Cu+-exporting ATPase</fullName>
    </submittedName>
</protein>
<dbReference type="Gene3D" id="3.30.70.100">
    <property type="match status" value="1"/>
</dbReference>
<dbReference type="SUPFAM" id="SSF55008">
    <property type="entry name" value="HMA, heavy metal-associated domain"/>
    <property type="match status" value="1"/>
</dbReference>
<dbReference type="EMBL" id="QTTQ01000009">
    <property type="protein sequence ID" value="REE83352.1"/>
    <property type="molecule type" value="Genomic_DNA"/>
</dbReference>
<feature type="domain" description="HMA" evidence="2">
    <location>
        <begin position="41"/>
        <end position="108"/>
    </location>
</feature>
<dbReference type="CDD" id="cd00371">
    <property type="entry name" value="HMA"/>
    <property type="match status" value="1"/>
</dbReference>
<evidence type="ECO:0000313" key="3">
    <source>
        <dbReference type="EMBL" id="REE83352.1"/>
    </source>
</evidence>
<evidence type="ECO:0000313" key="4">
    <source>
        <dbReference type="Proteomes" id="UP000256429"/>
    </source>
</evidence>
<dbReference type="FunFam" id="3.30.70.100:FF:000001">
    <property type="entry name" value="ATPase copper transporting beta"/>
    <property type="match status" value="1"/>
</dbReference>
<dbReference type="InterPro" id="IPR036163">
    <property type="entry name" value="HMA_dom_sf"/>
</dbReference>
<evidence type="ECO:0000256" key="1">
    <source>
        <dbReference type="ARBA" id="ARBA00022723"/>
    </source>
</evidence>
<accession>A0A3D9S450</accession>
<dbReference type="OrthoDB" id="1178902at2"/>
<dbReference type="Proteomes" id="UP000256429">
    <property type="component" value="Unassembled WGS sequence"/>
</dbReference>
<gene>
    <name evidence="3" type="ORF">BX611_0641</name>
</gene>
<sequence>MKNIAFVLIIILTTISCKESSKENQLKENTISKQEIAASLKSIEVDIEGMTCEIGCARLIQSKLSKVEGVTYTNVDFESKKGVFTYDSNKLSPNDIVENISKIAGGDLYSVSKTKELDEIIIETIENKDVIE</sequence>
<keyword evidence="1" id="KW-0479">Metal-binding</keyword>
<keyword evidence="4" id="KW-1185">Reference proteome</keyword>
<reference evidence="3 4" key="1">
    <citation type="submission" date="2018-08" db="EMBL/GenBank/DDBJ databases">
        <title>Genomic Encyclopedia of Type Strains, Phase III (KMG-III): the genomes of soil and plant-associated and newly described type strains.</title>
        <authorList>
            <person name="Whitman W."/>
        </authorList>
    </citation>
    <scope>NUCLEOTIDE SEQUENCE [LARGE SCALE GENOMIC DNA]</scope>
    <source>
        <strain evidence="3 4">325-5</strain>
    </source>
</reference>
<proteinExistence type="predicted"/>
<dbReference type="RefSeq" id="WP_115878019.1">
    <property type="nucleotide sequence ID" value="NZ_QTTQ01000009.1"/>
</dbReference>
<dbReference type="GO" id="GO:0046872">
    <property type="term" value="F:metal ion binding"/>
    <property type="evidence" value="ECO:0007669"/>
    <property type="project" value="UniProtKB-KW"/>
</dbReference>
<organism evidence="3 4">
    <name type="scientific">Lutibacter oceani</name>
    <dbReference type="NCBI Taxonomy" id="1853311"/>
    <lineage>
        <taxon>Bacteria</taxon>
        <taxon>Pseudomonadati</taxon>
        <taxon>Bacteroidota</taxon>
        <taxon>Flavobacteriia</taxon>
        <taxon>Flavobacteriales</taxon>
        <taxon>Flavobacteriaceae</taxon>
        <taxon>Lutibacter</taxon>
    </lineage>
</organism>
<dbReference type="PROSITE" id="PS51257">
    <property type="entry name" value="PROKAR_LIPOPROTEIN"/>
    <property type="match status" value="1"/>
</dbReference>
<name>A0A3D9S450_9FLAO</name>
<dbReference type="AlphaFoldDB" id="A0A3D9S450"/>
<dbReference type="Pfam" id="PF00403">
    <property type="entry name" value="HMA"/>
    <property type="match status" value="1"/>
</dbReference>
<comment type="caution">
    <text evidence="3">The sequence shown here is derived from an EMBL/GenBank/DDBJ whole genome shotgun (WGS) entry which is preliminary data.</text>
</comment>
<dbReference type="PROSITE" id="PS50846">
    <property type="entry name" value="HMA_2"/>
    <property type="match status" value="1"/>
</dbReference>
<evidence type="ECO:0000259" key="2">
    <source>
        <dbReference type="PROSITE" id="PS50846"/>
    </source>
</evidence>
<dbReference type="InterPro" id="IPR006121">
    <property type="entry name" value="HMA_dom"/>
</dbReference>